<reference evidence="4" key="1">
    <citation type="journal article" date="2019" name="Int. J. Syst. Evol. Microbiol.">
        <title>The Global Catalogue of Microorganisms (GCM) 10K type strain sequencing project: providing services to taxonomists for standard genome sequencing and annotation.</title>
        <authorList>
            <consortium name="The Broad Institute Genomics Platform"/>
            <consortium name="The Broad Institute Genome Sequencing Center for Infectious Disease"/>
            <person name="Wu L."/>
            <person name="Ma J."/>
        </authorList>
    </citation>
    <scope>NUCLEOTIDE SEQUENCE [LARGE SCALE GENOMIC DNA]</scope>
    <source>
        <strain evidence="4">JCM 17304</strain>
    </source>
</reference>
<proteinExistence type="predicted"/>
<comment type="caution">
    <text evidence="3">The sequence shown here is derived from an EMBL/GenBank/DDBJ whole genome shotgun (WGS) entry which is preliminary data.</text>
</comment>
<evidence type="ECO:0000256" key="2">
    <source>
        <dbReference type="ARBA" id="ARBA00023315"/>
    </source>
</evidence>
<dbReference type="InterPro" id="IPR007130">
    <property type="entry name" value="DAGAT"/>
</dbReference>
<keyword evidence="1" id="KW-0808">Transferase</keyword>
<dbReference type="CDD" id="cd07987">
    <property type="entry name" value="LPLAT_MGAT-like"/>
    <property type="match status" value="1"/>
</dbReference>
<evidence type="ECO:0000313" key="4">
    <source>
        <dbReference type="Proteomes" id="UP001500392"/>
    </source>
</evidence>
<gene>
    <name evidence="3" type="ORF">GCM10022414_22220</name>
</gene>
<accession>A0ABP7WV92</accession>
<dbReference type="PANTHER" id="PTHR22753:SF14">
    <property type="entry name" value="MONOACYLGLYCEROL_DIACYLGLYCEROL O-ACYLTRANSFERASE"/>
    <property type="match status" value="1"/>
</dbReference>
<evidence type="ECO:0000256" key="1">
    <source>
        <dbReference type="ARBA" id="ARBA00022679"/>
    </source>
</evidence>
<sequence length="303" mass="34014">MPGRPSLEQDHYMAFTDKNTEPYSGEDLNRYIDKALQVSPPDSKIRNLSYKIIKRMFQPQLINTNKIPAKPCLFVANHAMYAVDGPIIGLPMLAEQGRFLRALSDKFMWNSINESALLNQGAVIGHPDVCSALMENGSDLLVFPGGAHEATKSTKEKYTLLWKERYGFVKLAAKHGYTIVPTAIVGPEDFYRHLVEGADLPNSLIGRALTRVGLINENTRSDLMGPIPIGLFGTLIPKPQKCYLQFGEPLDLSKYKGKRLAKKTMVNLRQQVADEIISMIQPLIDKRDAEQLQSGRIRRFLTK</sequence>
<dbReference type="EMBL" id="BAABDM010000003">
    <property type="protein sequence ID" value="GAA4097146.1"/>
    <property type="molecule type" value="Genomic_DNA"/>
</dbReference>
<organism evidence="3 4">
    <name type="scientific">Zhongshania borealis</name>
    <dbReference type="NCBI Taxonomy" id="889488"/>
    <lineage>
        <taxon>Bacteria</taxon>
        <taxon>Pseudomonadati</taxon>
        <taxon>Pseudomonadota</taxon>
        <taxon>Gammaproteobacteria</taxon>
        <taxon>Cellvibrionales</taxon>
        <taxon>Spongiibacteraceae</taxon>
        <taxon>Zhongshania</taxon>
    </lineage>
</organism>
<dbReference type="SUPFAM" id="SSF69593">
    <property type="entry name" value="Glycerol-3-phosphate (1)-acyltransferase"/>
    <property type="match status" value="1"/>
</dbReference>
<dbReference type="GO" id="GO:0016746">
    <property type="term" value="F:acyltransferase activity"/>
    <property type="evidence" value="ECO:0007669"/>
    <property type="project" value="UniProtKB-KW"/>
</dbReference>
<keyword evidence="4" id="KW-1185">Reference proteome</keyword>
<protein>
    <submittedName>
        <fullName evidence="3">Lysophospholipid acyltransferase family protein</fullName>
    </submittedName>
</protein>
<dbReference type="PANTHER" id="PTHR22753">
    <property type="entry name" value="TRANSMEMBRANE PROTEIN 68"/>
    <property type="match status" value="1"/>
</dbReference>
<dbReference type="Pfam" id="PF03982">
    <property type="entry name" value="DAGAT"/>
    <property type="match status" value="1"/>
</dbReference>
<keyword evidence="2 3" id="KW-0012">Acyltransferase</keyword>
<evidence type="ECO:0000313" key="3">
    <source>
        <dbReference type="EMBL" id="GAA4097146.1"/>
    </source>
</evidence>
<name>A0ABP7WV92_9GAMM</name>
<dbReference type="Proteomes" id="UP001500392">
    <property type="component" value="Unassembled WGS sequence"/>
</dbReference>